<sequence>MPLMPAPLLLSEARRGGYAVGYFESWDSYSFEAALEAAEAESAPIIVGFGATMLDDAWLDHRGIDHLGAMGRTLIDGCRVPVAFLLNETHTLEQALAGVGAGFNFVMIDSQRWPKDDAMRASRKLVEAAHPAGVAVEAEFGSLPDFVDGRIVDDGAAMTDPAEAAEFVAETGVDALAVSVGNVHLLTAFTSEIDLDRLTAIRAAVDVPLVLHGGTGFPDDAVRAAIAAGVAKFNVGTRLKRNYLDAVVRRIGEWTGRESVHDLVGSHKPADFLEAGKAAFTDTVRGFLRLYGSAGRADDVLKVVAP</sequence>
<dbReference type="PANTHER" id="PTHR30304:SF0">
    <property type="entry name" value="D-TAGATOSE-1,6-BISPHOSPHATE ALDOLASE SUBUNIT GATY-RELATED"/>
    <property type="match status" value="1"/>
</dbReference>
<evidence type="ECO:0000313" key="3">
    <source>
        <dbReference type="Proteomes" id="UP000248764"/>
    </source>
</evidence>
<comment type="cofactor">
    <cofactor evidence="1">
        <name>Zn(2+)</name>
        <dbReference type="ChEBI" id="CHEBI:29105"/>
    </cofactor>
    <text evidence="1">Binds 2 Zn(2+) ions per subunit. One is catalytic and the other provides a structural contribution.</text>
</comment>
<keyword evidence="1" id="KW-0862">Zinc</keyword>
<dbReference type="EMBL" id="POTW01000007">
    <property type="protein sequence ID" value="PZF85583.1"/>
    <property type="molecule type" value="Genomic_DNA"/>
</dbReference>
<protein>
    <recommendedName>
        <fullName evidence="4">Ketose-bisphosphate aldolase</fullName>
    </recommendedName>
</protein>
<dbReference type="Proteomes" id="UP000248764">
    <property type="component" value="Unassembled WGS sequence"/>
</dbReference>
<accession>A0A2W2CZB4</accession>
<feature type="binding site" evidence="1">
    <location>
        <position position="139"/>
    </location>
    <ligand>
        <name>Zn(2+)</name>
        <dbReference type="ChEBI" id="CHEBI:29105"/>
        <label>2</label>
    </ligand>
</feature>
<evidence type="ECO:0000313" key="2">
    <source>
        <dbReference type="EMBL" id="PZF85583.1"/>
    </source>
</evidence>
<dbReference type="GO" id="GO:0008270">
    <property type="term" value="F:zinc ion binding"/>
    <property type="evidence" value="ECO:0007669"/>
    <property type="project" value="InterPro"/>
</dbReference>
<dbReference type="GO" id="GO:0016832">
    <property type="term" value="F:aldehyde-lyase activity"/>
    <property type="evidence" value="ECO:0007669"/>
    <property type="project" value="InterPro"/>
</dbReference>
<dbReference type="RefSeq" id="WP_111253423.1">
    <property type="nucleotide sequence ID" value="NZ_POTW01000007.1"/>
</dbReference>
<feature type="binding site" evidence="1">
    <location>
        <position position="184"/>
    </location>
    <ligand>
        <name>Zn(2+)</name>
        <dbReference type="ChEBI" id="CHEBI:29105"/>
        <label>1</label>
        <note>catalytic</note>
    </ligand>
</feature>
<dbReference type="PANTHER" id="PTHR30304">
    <property type="entry name" value="D-TAGATOSE-1,6-BISPHOSPHATE ALDOLASE"/>
    <property type="match status" value="1"/>
</dbReference>
<dbReference type="InterPro" id="IPR013785">
    <property type="entry name" value="Aldolase_TIM"/>
</dbReference>
<dbReference type="Gene3D" id="3.20.20.70">
    <property type="entry name" value="Aldolase class I"/>
    <property type="match status" value="1"/>
</dbReference>
<keyword evidence="1" id="KW-0479">Metal-binding</keyword>
<feature type="binding site" evidence="1">
    <location>
        <position position="109"/>
    </location>
    <ligand>
        <name>Zn(2+)</name>
        <dbReference type="ChEBI" id="CHEBI:29105"/>
        <label>2</label>
    </ligand>
</feature>
<gene>
    <name evidence="2" type="ORF">C1I92_04235</name>
</gene>
<evidence type="ECO:0008006" key="4">
    <source>
        <dbReference type="Google" id="ProtNLM"/>
    </source>
</evidence>
<dbReference type="AlphaFoldDB" id="A0A2W2CZB4"/>
<organism evidence="2 3">
    <name type="scientific">Jiangella anatolica</name>
    <dbReference type="NCBI Taxonomy" id="2670374"/>
    <lineage>
        <taxon>Bacteria</taxon>
        <taxon>Bacillati</taxon>
        <taxon>Actinomycetota</taxon>
        <taxon>Actinomycetes</taxon>
        <taxon>Jiangellales</taxon>
        <taxon>Jiangellaceae</taxon>
        <taxon>Jiangella</taxon>
    </lineage>
</organism>
<dbReference type="InterPro" id="IPR000771">
    <property type="entry name" value="FBA_II"/>
</dbReference>
<dbReference type="InterPro" id="IPR050246">
    <property type="entry name" value="Class_II_FBP_aldolase"/>
</dbReference>
<dbReference type="Pfam" id="PF01116">
    <property type="entry name" value="F_bP_aldolase"/>
    <property type="match status" value="1"/>
</dbReference>
<keyword evidence="3" id="KW-1185">Reference proteome</keyword>
<dbReference type="GO" id="GO:0005975">
    <property type="term" value="P:carbohydrate metabolic process"/>
    <property type="evidence" value="ECO:0007669"/>
    <property type="project" value="InterPro"/>
</dbReference>
<comment type="caution">
    <text evidence="2">The sequence shown here is derived from an EMBL/GenBank/DDBJ whole genome shotgun (WGS) entry which is preliminary data.</text>
</comment>
<dbReference type="SUPFAM" id="SSF51569">
    <property type="entry name" value="Aldolase"/>
    <property type="match status" value="1"/>
</dbReference>
<proteinExistence type="predicted"/>
<name>A0A2W2CZB4_9ACTN</name>
<evidence type="ECO:0000256" key="1">
    <source>
        <dbReference type="PIRSR" id="PIRSR001359-3"/>
    </source>
</evidence>
<dbReference type="PIRSF" id="PIRSF001359">
    <property type="entry name" value="F_bP_aldolase_II"/>
    <property type="match status" value="1"/>
</dbReference>
<feature type="binding site" evidence="1">
    <location>
        <position position="212"/>
    </location>
    <ligand>
        <name>Zn(2+)</name>
        <dbReference type="ChEBI" id="CHEBI:29105"/>
        <label>1</label>
        <note>catalytic</note>
    </ligand>
</feature>
<reference evidence="2 3" key="1">
    <citation type="submission" date="2018-01" db="EMBL/GenBank/DDBJ databases">
        <title>Draft genome sequence of Jiangella sp. GTF31.</title>
        <authorList>
            <person name="Sahin N."/>
            <person name="Ay H."/>
            <person name="Saygin H."/>
        </authorList>
    </citation>
    <scope>NUCLEOTIDE SEQUENCE [LARGE SCALE GENOMIC DNA]</scope>
    <source>
        <strain evidence="2 3">GTF31</strain>
    </source>
</reference>